<dbReference type="InterPro" id="IPR051608">
    <property type="entry name" value="RQC_Subunit_NEMF"/>
</dbReference>
<evidence type="ECO:0000256" key="1">
    <source>
        <dbReference type="SAM" id="Coils"/>
    </source>
</evidence>
<gene>
    <name evidence="3" type="ORF">C900_01616</name>
</gene>
<dbReference type="OrthoDB" id="9766163at2"/>
<dbReference type="Proteomes" id="UP000011135">
    <property type="component" value="Unassembled WGS sequence"/>
</dbReference>
<organism evidence="3 4">
    <name type="scientific">Fulvivirga imtechensis AK7</name>
    <dbReference type="NCBI Taxonomy" id="1237149"/>
    <lineage>
        <taxon>Bacteria</taxon>
        <taxon>Pseudomonadati</taxon>
        <taxon>Bacteroidota</taxon>
        <taxon>Cytophagia</taxon>
        <taxon>Cytophagales</taxon>
        <taxon>Fulvivirgaceae</taxon>
        <taxon>Fulvivirga</taxon>
    </lineage>
</organism>
<dbReference type="EMBL" id="AMZN01000024">
    <property type="protein sequence ID" value="ELR72334.1"/>
    <property type="molecule type" value="Genomic_DNA"/>
</dbReference>
<dbReference type="PANTHER" id="PTHR15239:SF6">
    <property type="entry name" value="RIBOSOME QUALITY CONTROL COMPLEX SUBUNIT NEMF"/>
    <property type="match status" value="1"/>
</dbReference>
<accession>L8JXI2</accession>
<proteinExistence type="predicted"/>
<dbReference type="PANTHER" id="PTHR15239">
    <property type="entry name" value="NUCLEAR EXPORT MEDIATOR FACTOR NEMF"/>
    <property type="match status" value="1"/>
</dbReference>
<sequence>MHNNYYFLKHLSASLDNKIRGFELLECFSQNKNELVLGLGHGTSEFYIKAYLAPSFCCLFFPDDFSRARKNSVDLFKGLYKKKVERVHQFKNERCFSIVFEDNMQLLFKMHGNRSNIVLFKGDEIEEVFKKNLRKDFELNIKELDREINQSYEAFKREDGDLKKLFPTFGKIIKAYLKENGIDSKNTEESWPLVQHILERLAKNDFYITESEGQLNLSLLKFGNILEHYNDPLVAINAFYIRYISETTLNTLKREALSEIHKQLKQGESYIEKTTKKLQDIEKQQGYNLLADVLMANLHRVPAKAKEVTLENFYDNNLPVTIRLKQDLSPQKNAEVYYRKAKNQSLETEALKKNLARKEASLDALRKRKGMIEEADDFRSLKNLLKKDQPEASTKDKALKPYHSFNYGGFDIWVGKNAKSNDRMLQQYAHKEDLWLHAKDVSGSHVLIKYKAGKNFPKDVIEKAASLAGWYSKRKSDSLCPVIVTPRKFVRKRKGDPPGAVVVDKEMEVLLAVPERD</sequence>
<protein>
    <submittedName>
        <fullName evidence="3">Fibronectin/fibrinogen-binding protein</fullName>
    </submittedName>
</protein>
<keyword evidence="4" id="KW-1185">Reference proteome</keyword>
<feature type="domain" description="NFACT RNA-binding" evidence="2">
    <location>
        <begin position="407"/>
        <end position="495"/>
    </location>
</feature>
<dbReference type="GO" id="GO:0072344">
    <property type="term" value="P:rescue of stalled ribosome"/>
    <property type="evidence" value="ECO:0007669"/>
    <property type="project" value="TreeGrafter"/>
</dbReference>
<dbReference type="Gene3D" id="2.30.310.10">
    <property type="entry name" value="ibrinogen binding protein from staphylococcus aureus domain"/>
    <property type="match status" value="1"/>
</dbReference>
<dbReference type="Pfam" id="PF05670">
    <property type="entry name" value="NFACT-R_1"/>
    <property type="match status" value="1"/>
</dbReference>
<name>L8JXI2_9BACT</name>
<evidence type="ECO:0000313" key="4">
    <source>
        <dbReference type="Proteomes" id="UP000011135"/>
    </source>
</evidence>
<dbReference type="GO" id="GO:0000049">
    <property type="term" value="F:tRNA binding"/>
    <property type="evidence" value="ECO:0007669"/>
    <property type="project" value="TreeGrafter"/>
</dbReference>
<dbReference type="RefSeq" id="WP_009579051.1">
    <property type="nucleotide sequence ID" value="NZ_AMZN01000024.1"/>
</dbReference>
<evidence type="ECO:0000259" key="2">
    <source>
        <dbReference type="Pfam" id="PF05670"/>
    </source>
</evidence>
<evidence type="ECO:0000313" key="3">
    <source>
        <dbReference type="EMBL" id="ELR72334.1"/>
    </source>
</evidence>
<dbReference type="eggNOG" id="COG1293">
    <property type="taxonomic scope" value="Bacteria"/>
</dbReference>
<dbReference type="GO" id="GO:1990112">
    <property type="term" value="C:RQC complex"/>
    <property type="evidence" value="ECO:0007669"/>
    <property type="project" value="TreeGrafter"/>
</dbReference>
<dbReference type="AlphaFoldDB" id="L8JXI2"/>
<dbReference type="Pfam" id="PF05833">
    <property type="entry name" value="NFACT_N"/>
    <property type="match status" value="1"/>
</dbReference>
<dbReference type="InterPro" id="IPR008532">
    <property type="entry name" value="NFACT_RNA-bd"/>
</dbReference>
<feature type="coiled-coil region" evidence="1">
    <location>
        <begin position="338"/>
        <end position="368"/>
    </location>
</feature>
<reference evidence="3 4" key="1">
    <citation type="submission" date="2012-12" db="EMBL/GenBank/DDBJ databases">
        <title>Genome assembly of Fulvivirga imtechensis AK7.</title>
        <authorList>
            <person name="Nupur N."/>
            <person name="Khatri I."/>
            <person name="Kumar R."/>
            <person name="Subramanian S."/>
            <person name="Pinnaka A."/>
        </authorList>
    </citation>
    <scope>NUCLEOTIDE SEQUENCE [LARGE SCALE GENOMIC DNA]</scope>
    <source>
        <strain evidence="3 4">AK7</strain>
    </source>
</reference>
<dbReference type="GO" id="GO:0043023">
    <property type="term" value="F:ribosomal large subunit binding"/>
    <property type="evidence" value="ECO:0007669"/>
    <property type="project" value="TreeGrafter"/>
</dbReference>
<dbReference type="STRING" id="1237149.C900_01616"/>
<keyword evidence="1" id="KW-0175">Coiled coil</keyword>
<comment type="caution">
    <text evidence="3">The sequence shown here is derived from an EMBL/GenBank/DDBJ whole genome shotgun (WGS) entry which is preliminary data.</text>
</comment>